<keyword evidence="3" id="KW-1185">Reference proteome</keyword>
<protein>
    <recommendedName>
        <fullName evidence="4">PepSY-associated TM region</fullName>
    </recommendedName>
</protein>
<gene>
    <name evidence="2" type="ORF">ACFQ39_03990</name>
</gene>
<dbReference type="RefSeq" id="WP_377176687.1">
    <property type="nucleotide sequence ID" value="NZ_JBHTMY010000002.1"/>
</dbReference>
<organism evidence="2 3">
    <name type="scientific">Namhaeicola litoreus</name>
    <dbReference type="NCBI Taxonomy" id="1052145"/>
    <lineage>
        <taxon>Bacteria</taxon>
        <taxon>Pseudomonadati</taxon>
        <taxon>Bacteroidota</taxon>
        <taxon>Flavobacteriia</taxon>
        <taxon>Flavobacteriales</taxon>
        <taxon>Flavobacteriaceae</taxon>
        <taxon>Namhaeicola</taxon>
    </lineage>
</organism>
<feature type="transmembrane region" description="Helical" evidence="1">
    <location>
        <begin position="16"/>
        <end position="37"/>
    </location>
</feature>
<keyword evidence="1" id="KW-1133">Transmembrane helix</keyword>
<sequence length="170" mass="19495">MKKSNLNRNMRVYHRYLGFFLAGIMAVYAISGTILIFRKTDFLKVEKTVEKTLEQNLNSEELGKMLRIKEFKITAQTGDVLSFEGGSYNISTGLVTYTEKDLPFVLKKMTDLHKATTDRPLFFLNIFFGLSLLFFVISSFWMFVPKASVFKKGIYFSLAGLILALLILFI</sequence>
<evidence type="ECO:0008006" key="4">
    <source>
        <dbReference type="Google" id="ProtNLM"/>
    </source>
</evidence>
<accession>A0ABW3Y180</accession>
<reference evidence="3" key="1">
    <citation type="journal article" date="2019" name="Int. J. Syst. Evol. Microbiol.">
        <title>The Global Catalogue of Microorganisms (GCM) 10K type strain sequencing project: providing services to taxonomists for standard genome sequencing and annotation.</title>
        <authorList>
            <consortium name="The Broad Institute Genomics Platform"/>
            <consortium name="The Broad Institute Genome Sequencing Center for Infectious Disease"/>
            <person name="Wu L."/>
            <person name="Ma J."/>
        </authorList>
    </citation>
    <scope>NUCLEOTIDE SEQUENCE [LARGE SCALE GENOMIC DNA]</scope>
    <source>
        <strain evidence="3">CCUG 61485</strain>
    </source>
</reference>
<keyword evidence="1" id="KW-0812">Transmembrane</keyword>
<dbReference type="EMBL" id="JBHTMY010000002">
    <property type="protein sequence ID" value="MFD1314767.1"/>
    <property type="molecule type" value="Genomic_DNA"/>
</dbReference>
<dbReference type="Proteomes" id="UP001597201">
    <property type="component" value="Unassembled WGS sequence"/>
</dbReference>
<keyword evidence="1" id="KW-0472">Membrane</keyword>
<evidence type="ECO:0000313" key="2">
    <source>
        <dbReference type="EMBL" id="MFD1314767.1"/>
    </source>
</evidence>
<evidence type="ECO:0000256" key="1">
    <source>
        <dbReference type="SAM" id="Phobius"/>
    </source>
</evidence>
<feature type="transmembrane region" description="Helical" evidence="1">
    <location>
        <begin position="121"/>
        <end position="141"/>
    </location>
</feature>
<comment type="caution">
    <text evidence="2">The sequence shown here is derived from an EMBL/GenBank/DDBJ whole genome shotgun (WGS) entry which is preliminary data.</text>
</comment>
<name>A0ABW3Y180_9FLAO</name>
<feature type="transmembrane region" description="Helical" evidence="1">
    <location>
        <begin position="153"/>
        <end position="169"/>
    </location>
</feature>
<proteinExistence type="predicted"/>
<evidence type="ECO:0000313" key="3">
    <source>
        <dbReference type="Proteomes" id="UP001597201"/>
    </source>
</evidence>